<feature type="transmembrane region" description="Helical" evidence="5">
    <location>
        <begin position="232"/>
        <end position="250"/>
    </location>
</feature>
<protein>
    <submittedName>
        <fullName evidence="7">Uncharacterized protein</fullName>
    </submittedName>
</protein>
<feature type="transmembrane region" description="Helical" evidence="5">
    <location>
        <begin position="89"/>
        <end position="108"/>
    </location>
</feature>
<evidence type="ECO:0000256" key="4">
    <source>
        <dbReference type="ARBA" id="ARBA00023136"/>
    </source>
</evidence>
<dbReference type="AlphaFoldDB" id="A0AAV5GKK6"/>
<evidence type="ECO:0000313" key="7">
    <source>
        <dbReference type="EMBL" id="GJN91014.1"/>
    </source>
</evidence>
<feature type="transmembrane region" description="Helical" evidence="5">
    <location>
        <begin position="206"/>
        <end position="226"/>
    </location>
</feature>
<evidence type="ECO:0000256" key="1">
    <source>
        <dbReference type="ARBA" id="ARBA00004141"/>
    </source>
</evidence>
<dbReference type="PANTHER" id="PTHR23291:SF50">
    <property type="entry name" value="PROTEIN LIFEGUARD 4"/>
    <property type="match status" value="1"/>
</dbReference>
<feature type="compositionally biased region" description="Low complexity" evidence="6">
    <location>
        <begin position="11"/>
        <end position="27"/>
    </location>
</feature>
<comment type="subcellular location">
    <subcellularLocation>
        <location evidence="1">Membrane</location>
        <topology evidence="1">Multi-pass membrane protein</topology>
    </subcellularLocation>
</comment>
<evidence type="ECO:0000256" key="3">
    <source>
        <dbReference type="ARBA" id="ARBA00022989"/>
    </source>
</evidence>
<organism evidence="7 8">
    <name type="scientific">Rhodotorula paludigena</name>
    <dbReference type="NCBI Taxonomy" id="86838"/>
    <lineage>
        <taxon>Eukaryota</taxon>
        <taxon>Fungi</taxon>
        <taxon>Dikarya</taxon>
        <taxon>Basidiomycota</taxon>
        <taxon>Pucciniomycotina</taxon>
        <taxon>Microbotryomycetes</taxon>
        <taxon>Sporidiobolales</taxon>
        <taxon>Sporidiobolaceae</taxon>
        <taxon>Rhodotorula</taxon>
    </lineage>
</organism>
<comment type="caution">
    <text evidence="7">The sequence shown here is derived from an EMBL/GenBank/DDBJ whole genome shotgun (WGS) entry which is preliminary data.</text>
</comment>
<gene>
    <name evidence="7" type="ORF">Rhopal_004028-T1</name>
</gene>
<feature type="transmembrane region" description="Helical" evidence="5">
    <location>
        <begin position="174"/>
        <end position="194"/>
    </location>
</feature>
<keyword evidence="4 5" id="KW-0472">Membrane</keyword>
<dbReference type="Pfam" id="PF01027">
    <property type="entry name" value="Bax1-I"/>
    <property type="match status" value="1"/>
</dbReference>
<dbReference type="Proteomes" id="UP001342314">
    <property type="component" value="Unassembled WGS sequence"/>
</dbReference>
<keyword evidence="8" id="KW-1185">Reference proteome</keyword>
<dbReference type="GO" id="GO:0016020">
    <property type="term" value="C:membrane"/>
    <property type="evidence" value="ECO:0007669"/>
    <property type="project" value="UniProtKB-SubCell"/>
</dbReference>
<name>A0AAV5GKK6_9BASI</name>
<keyword evidence="3 5" id="KW-1133">Transmembrane helix</keyword>
<evidence type="ECO:0000256" key="6">
    <source>
        <dbReference type="SAM" id="MobiDB-lite"/>
    </source>
</evidence>
<feature type="transmembrane region" description="Helical" evidence="5">
    <location>
        <begin position="147"/>
        <end position="168"/>
    </location>
</feature>
<keyword evidence="2 5" id="KW-0812">Transmembrane</keyword>
<evidence type="ECO:0000256" key="5">
    <source>
        <dbReference type="RuleBase" id="RU004379"/>
    </source>
</evidence>
<evidence type="ECO:0000256" key="2">
    <source>
        <dbReference type="ARBA" id="ARBA00022692"/>
    </source>
</evidence>
<dbReference type="InterPro" id="IPR006214">
    <property type="entry name" value="Bax_inhibitor_1-related"/>
</dbReference>
<feature type="region of interest" description="Disordered" evidence="6">
    <location>
        <begin position="1"/>
        <end position="27"/>
    </location>
</feature>
<accession>A0AAV5GKK6</accession>
<evidence type="ECO:0000313" key="8">
    <source>
        <dbReference type="Proteomes" id="UP001342314"/>
    </source>
</evidence>
<dbReference type="PANTHER" id="PTHR23291">
    <property type="entry name" value="BAX INHIBITOR-RELATED"/>
    <property type="match status" value="1"/>
</dbReference>
<proteinExistence type="inferred from homology"/>
<dbReference type="EMBL" id="BQKY01000008">
    <property type="protein sequence ID" value="GJN91014.1"/>
    <property type="molecule type" value="Genomic_DNA"/>
</dbReference>
<sequence length="290" mass="31456">MSSSQGYTVEPPSYTPAAPAPPAKKGANAYGATAAAADAAHEPLLAPGEGHAARDAWGEDDDGLDDDFKIGVTVSQSAQSIRHAFVSKVYGVLFCQILLTTVVGWVMSANESISLWTREHSGLMLLPAFGAIVAMLAVYWKRHSSPANVILLGFFTLLEAITLGSVVALFDSGIVLQAFVITTLVFLGLTAFTFQTKYDFSSMGSYLYATLLVFFFTSLVGVFIPFNRTFDLVVAGAGTLLFSLYIVFDTQMILNRLHVDDWVVACVSLYLDIVNLFLQILRILSDVQER</sequence>
<reference evidence="7 8" key="1">
    <citation type="submission" date="2021-12" db="EMBL/GenBank/DDBJ databases">
        <title>High titer production of polyol ester of fatty acids by Rhodotorula paludigena BS15 towards product separation-free biomass refinery.</title>
        <authorList>
            <person name="Mano J."/>
            <person name="Ono H."/>
            <person name="Tanaka T."/>
            <person name="Naito K."/>
            <person name="Sushida H."/>
            <person name="Ike M."/>
            <person name="Tokuyasu K."/>
            <person name="Kitaoka M."/>
        </authorList>
    </citation>
    <scope>NUCLEOTIDE SEQUENCE [LARGE SCALE GENOMIC DNA]</scope>
    <source>
        <strain evidence="7 8">BS15</strain>
    </source>
</reference>
<comment type="similarity">
    <text evidence="5">Belongs to the BI1 family.</text>
</comment>
<feature type="transmembrane region" description="Helical" evidence="5">
    <location>
        <begin position="120"/>
        <end position="140"/>
    </location>
</feature>